<dbReference type="EMBL" id="FMDN01000055">
    <property type="protein sequence ID" value="SCG72139.1"/>
    <property type="molecule type" value="Genomic_DNA"/>
</dbReference>
<gene>
    <name evidence="1" type="ORF">GA0070560_1554</name>
</gene>
<organism evidence="1 2">
    <name type="scientific">Micromonospora halophytica</name>
    <dbReference type="NCBI Taxonomy" id="47864"/>
    <lineage>
        <taxon>Bacteria</taxon>
        <taxon>Bacillati</taxon>
        <taxon>Actinomycetota</taxon>
        <taxon>Actinomycetes</taxon>
        <taxon>Micromonosporales</taxon>
        <taxon>Micromonosporaceae</taxon>
        <taxon>Micromonospora</taxon>
    </lineage>
</organism>
<protein>
    <submittedName>
        <fullName evidence="1">Uncharacterized protein</fullName>
    </submittedName>
</protein>
<proteinExistence type="predicted"/>
<accession>A0A1C5JPH9</accession>
<sequence length="83" mass="8665">MPGGFFDGCGVAVLDDVIGARPADTTLAGRLVEREMLVSLPIPQRSATRITCCRSRLVTPTVSTSPGGCRATLASVFHFGGRS</sequence>
<name>A0A1C5JPH9_9ACTN</name>
<dbReference type="AlphaFoldDB" id="A0A1C5JPH9"/>
<keyword evidence="2" id="KW-1185">Reference proteome</keyword>
<reference evidence="2" key="1">
    <citation type="submission" date="2016-06" db="EMBL/GenBank/DDBJ databases">
        <authorList>
            <person name="Varghese N."/>
        </authorList>
    </citation>
    <scope>NUCLEOTIDE SEQUENCE [LARGE SCALE GENOMIC DNA]</scope>
    <source>
        <strain evidence="2">DSM 43171</strain>
    </source>
</reference>
<evidence type="ECO:0000313" key="1">
    <source>
        <dbReference type="EMBL" id="SCG72139.1"/>
    </source>
</evidence>
<evidence type="ECO:0000313" key="2">
    <source>
        <dbReference type="Proteomes" id="UP000199408"/>
    </source>
</evidence>
<dbReference type="Proteomes" id="UP000199408">
    <property type="component" value="Unassembled WGS sequence"/>
</dbReference>